<sequence length="49" mass="5238">MVESSMLGIGTSPTLFVPIFSLGGFEIESISWSHAGYGSCSSFCLFLLM</sequence>
<dbReference type="EMBL" id="JAGYWB010000006">
    <property type="protein sequence ID" value="KAI0519351.1"/>
    <property type="molecule type" value="Genomic_DNA"/>
</dbReference>
<protein>
    <submittedName>
        <fullName evidence="1">Uncharacterized protein</fullName>
    </submittedName>
</protein>
<name>A0A8T3BUK7_DENNO</name>
<organism evidence="1 2">
    <name type="scientific">Dendrobium nobile</name>
    <name type="common">Orchid</name>
    <dbReference type="NCBI Taxonomy" id="94219"/>
    <lineage>
        <taxon>Eukaryota</taxon>
        <taxon>Viridiplantae</taxon>
        <taxon>Streptophyta</taxon>
        <taxon>Embryophyta</taxon>
        <taxon>Tracheophyta</taxon>
        <taxon>Spermatophyta</taxon>
        <taxon>Magnoliopsida</taxon>
        <taxon>Liliopsida</taxon>
        <taxon>Asparagales</taxon>
        <taxon>Orchidaceae</taxon>
        <taxon>Epidendroideae</taxon>
        <taxon>Malaxideae</taxon>
        <taxon>Dendrobiinae</taxon>
        <taxon>Dendrobium</taxon>
    </lineage>
</organism>
<evidence type="ECO:0000313" key="1">
    <source>
        <dbReference type="EMBL" id="KAI0519351.1"/>
    </source>
</evidence>
<dbReference type="AlphaFoldDB" id="A0A8T3BUK7"/>
<accession>A0A8T3BUK7</accession>
<evidence type="ECO:0000313" key="2">
    <source>
        <dbReference type="Proteomes" id="UP000829196"/>
    </source>
</evidence>
<keyword evidence="2" id="KW-1185">Reference proteome</keyword>
<dbReference type="Proteomes" id="UP000829196">
    <property type="component" value="Unassembled WGS sequence"/>
</dbReference>
<reference evidence="1" key="1">
    <citation type="journal article" date="2022" name="Front. Genet.">
        <title>Chromosome-Scale Assembly of the Dendrobium nobile Genome Provides Insights Into the Molecular Mechanism of the Biosynthesis of the Medicinal Active Ingredient of Dendrobium.</title>
        <authorList>
            <person name="Xu Q."/>
            <person name="Niu S.-C."/>
            <person name="Li K.-L."/>
            <person name="Zheng P.-J."/>
            <person name="Zhang X.-J."/>
            <person name="Jia Y."/>
            <person name="Liu Y."/>
            <person name="Niu Y.-X."/>
            <person name="Yu L.-H."/>
            <person name="Chen D.-F."/>
            <person name="Zhang G.-Q."/>
        </authorList>
    </citation>
    <scope>NUCLEOTIDE SEQUENCE</scope>
    <source>
        <tissue evidence="1">Leaf</tissue>
    </source>
</reference>
<proteinExistence type="predicted"/>
<comment type="caution">
    <text evidence="1">The sequence shown here is derived from an EMBL/GenBank/DDBJ whole genome shotgun (WGS) entry which is preliminary data.</text>
</comment>
<gene>
    <name evidence="1" type="ORF">KFK09_006795</name>
</gene>